<dbReference type="Proteomes" id="UP000035035">
    <property type="component" value="Unassembled WGS sequence"/>
</dbReference>
<name>W9DHA8_9ACTN</name>
<evidence type="ECO:0000313" key="2">
    <source>
        <dbReference type="Proteomes" id="UP000035035"/>
    </source>
</evidence>
<dbReference type="EMBL" id="AYXO01000009">
    <property type="protein sequence ID" value="ETA07827.1"/>
    <property type="molecule type" value="Genomic_DNA"/>
</dbReference>
<proteinExistence type="predicted"/>
<organism evidence="1 2">
    <name type="scientific">Gordonia alkanivorans CGMCC 6845</name>
    <dbReference type="NCBI Taxonomy" id="1423140"/>
    <lineage>
        <taxon>Bacteria</taxon>
        <taxon>Bacillati</taxon>
        <taxon>Actinomycetota</taxon>
        <taxon>Actinomycetes</taxon>
        <taxon>Mycobacteriales</taxon>
        <taxon>Gordoniaceae</taxon>
        <taxon>Gordonia</taxon>
    </lineage>
</organism>
<protein>
    <submittedName>
        <fullName evidence="1">Uncharacterized protein</fullName>
    </submittedName>
</protein>
<gene>
    <name evidence="1" type="ORF">V525_06320</name>
</gene>
<keyword evidence="2" id="KW-1185">Reference proteome</keyword>
<dbReference type="HOGENOM" id="CLU_3310467_0_0_11"/>
<sequence length="39" mass="4472">MWLMHSTAPPTSGMFWTPVKCRSSAWARTSVFAMISRVR</sequence>
<dbReference type="AlphaFoldDB" id="W9DHA8"/>
<comment type="caution">
    <text evidence="1">The sequence shown here is derived from an EMBL/GenBank/DDBJ whole genome shotgun (WGS) entry which is preliminary data.</text>
</comment>
<evidence type="ECO:0000313" key="1">
    <source>
        <dbReference type="EMBL" id="ETA07827.1"/>
    </source>
</evidence>
<reference evidence="1 2" key="1">
    <citation type="journal article" date="2014" name="Genome Announc.">
        <title>Draft Genome Sequence of Gordonia alkanivorans Strain CGMCC6845, a Halotolerant Hydrocarbon-Degrading Bacterium.</title>
        <authorList>
            <person name="Wang X."/>
            <person name="Jin D."/>
            <person name="Zhou L."/>
            <person name="Wu L."/>
            <person name="An W."/>
            <person name="Zhao L."/>
        </authorList>
    </citation>
    <scope>NUCLEOTIDE SEQUENCE [LARGE SCALE GENOMIC DNA]</scope>
    <source>
        <strain evidence="1 2">CGMCC 6845</strain>
    </source>
</reference>
<accession>W9DHA8</accession>